<comment type="subcellular location">
    <subcellularLocation>
        <location evidence="1">Membrane</location>
        <topology evidence="1">Multi-pass membrane protein</topology>
    </subcellularLocation>
</comment>
<feature type="transmembrane region" description="Helical" evidence="5">
    <location>
        <begin position="144"/>
        <end position="163"/>
    </location>
</feature>
<keyword evidence="3 5" id="KW-1133">Transmembrane helix</keyword>
<evidence type="ECO:0000256" key="1">
    <source>
        <dbReference type="ARBA" id="ARBA00004141"/>
    </source>
</evidence>
<dbReference type="GO" id="GO:0016020">
    <property type="term" value="C:membrane"/>
    <property type="evidence" value="ECO:0007669"/>
    <property type="project" value="UniProtKB-SubCell"/>
</dbReference>
<dbReference type="RefSeq" id="WP_145244127.1">
    <property type="nucleotide sequence ID" value="NZ_CP036273.1"/>
</dbReference>
<dbReference type="InterPro" id="IPR007016">
    <property type="entry name" value="O-antigen_ligase-rel_domated"/>
</dbReference>
<dbReference type="AlphaFoldDB" id="A0A517Y2G0"/>
<protein>
    <submittedName>
        <fullName evidence="7">O-Antigen ligase</fullName>
    </submittedName>
</protein>
<evidence type="ECO:0000313" key="7">
    <source>
        <dbReference type="EMBL" id="QDU23919.1"/>
    </source>
</evidence>
<evidence type="ECO:0000256" key="3">
    <source>
        <dbReference type="ARBA" id="ARBA00022989"/>
    </source>
</evidence>
<keyword evidence="7" id="KW-0436">Ligase</keyword>
<feature type="transmembrane region" description="Helical" evidence="5">
    <location>
        <begin position="207"/>
        <end position="238"/>
    </location>
</feature>
<feature type="transmembrane region" description="Helical" evidence="5">
    <location>
        <begin position="6"/>
        <end position="36"/>
    </location>
</feature>
<accession>A0A517Y2G0</accession>
<dbReference type="Proteomes" id="UP000319576">
    <property type="component" value="Chromosome"/>
</dbReference>
<feature type="transmembrane region" description="Helical" evidence="5">
    <location>
        <begin position="48"/>
        <end position="67"/>
    </location>
</feature>
<dbReference type="EMBL" id="CP036273">
    <property type="protein sequence ID" value="QDU23919.1"/>
    <property type="molecule type" value="Genomic_DNA"/>
</dbReference>
<evidence type="ECO:0000313" key="8">
    <source>
        <dbReference type="Proteomes" id="UP000319576"/>
    </source>
</evidence>
<proteinExistence type="predicted"/>
<gene>
    <name evidence="7" type="ORF">ETAA1_59300</name>
</gene>
<dbReference type="Pfam" id="PF04932">
    <property type="entry name" value="Wzy_C"/>
    <property type="match status" value="1"/>
</dbReference>
<name>A0A517Y2G0_9BACT</name>
<feature type="transmembrane region" description="Helical" evidence="5">
    <location>
        <begin position="339"/>
        <end position="355"/>
    </location>
</feature>
<feature type="transmembrane region" description="Helical" evidence="5">
    <location>
        <begin position="87"/>
        <end position="107"/>
    </location>
</feature>
<evidence type="ECO:0000256" key="4">
    <source>
        <dbReference type="ARBA" id="ARBA00023136"/>
    </source>
</evidence>
<dbReference type="PANTHER" id="PTHR37422">
    <property type="entry name" value="TEICHURONIC ACID BIOSYNTHESIS PROTEIN TUAE"/>
    <property type="match status" value="1"/>
</dbReference>
<feature type="transmembrane region" description="Helical" evidence="5">
    <location>
        <begin position="183"/>
        <end position="201"/>
    </location>
</feature>
<feature type="domain" description="O-antigen ligase-related" evidence="6">
    <location>
        <begin position="218"/>
        <end position="347"/>
    </location>
</feature>
<dbReference type="OrthoDB" id="271729at2"/>
<organism evidence="7 8">
    <name type="scientific">Urbifossiella limnaea</name>
    <dbReference type="NCBI Taxonomy" id="2528023"/>
    <lineage>
        <taxon>Bacteria</taxon>
        <taxon>Pseudomonadati</taxon>
        <taxon>Planctomycetota</taxon>
        <taxon>Planctomycetia</taxon>
        <taxon>Gemmatales</taxon>
        <taxon>Gemmataceae</taxon>
        <taxon>Urbifossiella</taxon>
    </lineage>
</organism>
<dbReference type="PANTHER" id="PTHR37422:SF23">
    <property type="entry name" value="TEICHURONIC ACID BIOSYNTHESIS PROTEIN TUAE"/>
    <property type="match status" value="1"/>
</dbReference>
<dbReference type="GO" id="GO:0016874">
    <property type="term" value="F:ligase activity"/>
    <property type="evidence" value="ECO:0007669"/>
    <property type="project" value="UniProtKB-KW"/>
</dbReference>
<evidence type="ECO:0000256" key="5">
    <source>
        <dbReference type="SAM" id="Phobius"/>
    </source>
</evidence>
<dbReference type="KEGG" id="uli:ETAA1_59300"/>
<feature type="transmembrane region" description="Helical" evidence="5">
    <location>
        <begin position="376"/>
        <end position="398"/>
    </location>
</feature>
<keyword evidence="2 5" id="KW-0812">Transmembrane</keyword>
<dbReference type="InterPro" id="IPR051533">
    <property type="entry name" value="WaaL-like"/>
</dbReference>
<sequence>MKQTLFMAALTGFAVVGSFASTPFVGFCVYVLYAVLRPQYMWQWSLPVGVNWSLYVALATILATAVFGPRPPRPAPGRLPPSRVTIAPLHVAMFLFGLCLVASYFTARVPEAGDRMVGDYWKMFLMFGVGAVVTRSVGQVWALYLTYTLSLAYIAYEVNFLYFRHGYLGIATNGYGGADNNGAGMLLAMGVPLCAFAWESTTRWWRWAFAAFIPVILHAVLMTYSRGAMVALVVAAPFWILRGRYRKPKIALGVCVLACLPFLAGQEIRDRFFSVEKYQQDNSANSRLTSWKIGVQIANENPVFGVGIRNSPLLTYSYGADMEGRVIHSQYIQIAADNGYVGLACYLAVVGLAMWDLEKVIRRSRPLDDPDSVRAYVSAAGFQGAIVTFLVGATFLSAEAFEPQYWLFLAAAQLRLAYFAAPVPGTPTRS</sequence>
<reference evidence="7 8" key="1">
    <citation type="submission" date="2019-02" db="EMBL/GenBank/DDBJ databases">
        <title>Deep-cultivation of Planctomycetes and their phenomic and genomic characterization uncovers novel biology.</title>
        <authorList>
            <person name="Wiegand S."/>
            <person name="Jogler M."/>
            <person name="Boedeker C."/>
            <person name="Pinto D."/>
            <person name="Vollmers J."/>
            <person name="Rivas-Marin E."/>
            <person name="Kohn T."/>
            <person name="Peeters S.H."/>
            <person name="Heuer A."/>
            <person name="Rast P."/>
            <person name="Oberbeckmann S."/>
            <person name="Bunk B."/>
            <person name="Jeske O."/>
            <person name="Meyerdierks A."/>
            <person name="Storesund J.E."/>
            <person name="Kallscheuer N."/>
            <person name="Luecker S."/>
            <person name="Lage O.M."/>
            <person name="Pohl T."/>
            <person name="Merkel B.J."/>
            <person name="Hornburger P."/>
            <person name="Mueller R.-W."/>
            <person name="Bruemmer F."/>
            <person name="Labrenz M."/>
            <person name="Spormann A.M."/>
            <person name="Op den Camp H."/>
            <person name="Overmann J."/>
            <person name="Amann R."/>
            <person name="Jetten M.S.M."/>
            <person name="Mascher T."/>
            <person name="Medema M.H."/>
            <person name="Devos D.P."/>
            <person name="Kaster A.-K."/>
            <person name="Ovreas L."/>
            <person name="Rohde M."/>
            <person name="Galperin M.Y."/>
            <person name="Jogler C."/>
        </authorList>
    </citation>
    <scope>NUCLEOTIDE SEQUENCE [LARGE SCALE GENOMIC DNA]</scope>
    <source>
        <strain evidence="7 8">ETA_A1</strain>
    </source>
</reference>
<evidence type="ECO:0000256" key="2">
    <source>
        <dbReference type="ARBA" id="ARBA00022692"/>
    </source>
</evidence>
<keyword evidence="8" id="KW-1185">Reference proteome</keyword>
<feature type="transmembrane region" description="Helical" evidence="5">
    <location>
        <begin position="119"/>
        <end position="138"/>
    </location>
</feature>
<evidence type="ECO:0000259" key="6">
    <source>
        <dbReference type="Pfam" id="PF04932"/>
    </source>
</evidence>
<keyword evidence="4 5" id="KW-0472">Membrane</keyword>